<dbReference type="CDD" id="cd04465">
    <property type="entry name" value="S1_RPS1_repeat_ec2_hs2"/>
    <property type="match status" value="1"/>
</dbReference>
<evidence type="ECO:0000259" key="8">
    <source>
        <dbReference type="PROSITE" id="PS50126"/>
    </source>
</evidence>
<gene>
    <name evidence="9" type="ORF">XE03_0456</name>
</gene>
<feature type="domain" description="S1 motif" evidence="8">
    <location>
        <begin position="467"/>
        <end position="535"/>
    </location>
</feature>
<dbReference type="PANTHER" id="PTHR10724">
    <property type="entry name" value="30S RIBOSOMAL PROTEIN S1"/>
    <property type="match status" value="1"/>
</dbReference>
<evidence type="ECO:0000256" key="3">
    <source>
        <dbReference type="ARBA" id="ARBA00022884"/>
    </source>
</evidence>
<feature type="domain" description="S1 motif" evidence="8">
    <location>
        <begin position="301"/>
        <end position="371"/>
    </location>
</feature>
<dbReference type="InterPro" id="IPR050437">
    <property type="entry name" value="Ribos_protein_bS1-like"/>
</dbReference>
<proteinExistence type="inferred from homology"/>
<evidence type="ECO:0000256" key="5">
    <source>
        <dbReference type="ARBA" id="ARBA00023274"/>
    </source>
</evidence>
<keyword evidence="4 7" id="KW-0689">Ribosomal protein</keyword>
<dbReference type="GO" id="GO:0003729">
    <property type="term" value="F:mRNA binding"/>
    <property type="evidence" value="ECO:0007669"/>
    <property type="project" value="TreeGrafter"/>
</dbReference>
<dbReference type="Pfam" id="PF00575">
    <property type="entry name" value="S1"/>
    <property type="match status" value="6"/>
</dbReference>
<dbReference type="EMBL" id="LGGX01000002">
    <property type="protein sequence ID" value="KUK87937.1"/>
    <property type="molecule type" value="Genomic_DNA"/>
</dbReference>
<dbReference type="InterPro" id="IPR035104">
    <property type="entry name" value="Ribosomal_protein_S1-like"/>
</dbReference>
<comment type="similarity">
    <text evidence="1 7">Belongs to the bacterial ribosomal protein bS1 family.</text>
</comment>
<dbReference type="PROSITE" id="PS50126">
    <property type="entry name" value="S1"/>
    <property type="match status" value="6"/>
</dbReference>
<dbReference type="PIRSF" id="PIRSF002111">
    <property type="entry name" value="RpsA"/>
    <property type="match status" value="1"/>
</dbReference>
<sequence>MEEKRNESVEIIINRDLAKDQLKKLYDDSFKSYDLDIFSKKDEDEQTRVVNGRVVRITDKDVIIEVGLKSEGVIPLSDFSEPEKVKVGDIVPVFLEAFENEDGFADISLKKAQFINLWPKINESYEKGTNITGIIKKQVKGGMIVDLMGVDAFLPGSQIDLQPVDDMNSLIGLKTEFRVIKLNYKRRNIVVSRRLILESEKESKKFEFLNNLKVGDIVEGIVKNITDFGAFIEIEKGVDGLLYITDMSWGRLVHPSELLSLNEKVKVVITAINKEKGRINLGMKQLTPYPWENIEEKYPVGSRVKGKVVSIEDYGSFVEIEKGVEGLIHISEMSWTQHVKKPQEIMQVGDTVEAIVLSIDKKNERISLGLKQLSDNPYDSIKVGQKVKGKITKIQKFGAFVEISPGIEGLLHISNISWDNKISKIEDLYKVGDEIECVVVNIDNSKQRISLGIKQLQKDPIENYSEGDIVKGKISEIKDKSIYINLDDGVKGLIPQRLIAKQSENLTNDYVKDSEIELKVVDIDLEKRRIIFTDKVE</sequence>
<dbReference type="PANTHER" id="PTHR10724:SF7">
    <property type="entry name" value="SMALL RIBOSOMAL SUBUNIT PROTEIN BS1C"/>
    <property type="match status" value="1"/>
</dbReference>
<protein>
    <recommendedName>
        <fullName evidence="7">30S ribosomal protein S1</fullName>
    </recommendedName>
</protein>
<dbReference type="SUPFAM" id="SSF50249">
    <property type="entry name" value="Nucleic acid-binding proteins"/>
    <property type="match status" value="6"/>
</dbReference>
<dbReference type="GO" id="GO:0006412">
    <property type="term" value="P:translation"/>
    <property type="evidence" value="ECO:0007669"/>
    <property type="project" value="InterPro"/>
</dbReference>
<dbReference type="FunFam" id="2.40.50.140:FF:000011">
    <property type="entry name" value="30S ribosomal protein S1"/>
    <property type="match status" value="1"/>
</dbReference>
<dbReference type="InterPro" id="IPR000110">
    <property type="entry name" value="Ribosomal_bS1"/>
</dbReference>
<evidence type="ECO:0000256" key="1">
    <source>
        <dbReference type="ARBA" id="ARBA00006767"/>
    </source>
</evidence>
<feature type="domain" description="S1 motif" evidence="8">
    <location>
        <begin position="47"/>
        <end position="110"/>
    </location>
</feature>
<dbReference type="CDD" id="cd05688">
    <property type="entry name" value="S1_RPS1_repeat_ec3"/>
    <property type="match status" value="1"/>
</dbReference>
<organism evidence="9 10">
    <name type="scientific">candidate division TA06 bacterium 34_109</name>
    <dbReference type="NCBI Taxonomy" id="1635277"/>
    <lineage>
        <taxon>Bacteria</taxon>
        <taxon>Bacteria division TA06</taxon>
    </lineage>
</organism>
<dbReference type="GO" id="GO:1990904">
    <property type="term" value="C:ribonucleoprotein complex"/>
    <property type="evidence" value="ECO:0007669"/>
    <property type="project" value="UniProtKB-KW"/>
</dbReference>
<feature type="domain" description="S1 motif" evidence="8">
    <location>
        <begin position="128"/>
        <end position="194"/>
    </location>
</feature>
<comment type="function">
    <text evidence="6 7">Binds mRNA; thus facilitating recognition of the initiation point. It is needed to translate mRNA with a short Shine-Dalgarno (SD) purine-rich sequence.</text>
</comment>
<accession>A0A117M724</accession>
<dbReference type="SMART" id="SM00316">
    <property type="entry name" value="S1"/>
    <property type="match status" value="6"/>
</dbReference>
<dbReference type="PRINTS" id="PR00681">
    <property type="entry name" value="RIBOSOMALS1"/>
</dbReference>
<dbReference type="FunFam" id="2.40.50.140:FF:000103">
    <property type="entry name" value="protein RRP5 homolog"/>
    <property type="match status" value="2"/>
</dbReference>
<reference evidence="10" key="1">
    <citation type="journal article" date="2015" name="MBio">
        <title>Genome-Resolved Metagenomic Analysis Reveals Roles for Candidate Phyla and Other Microbial Community Members in Biogeochemical Transformations in Oil Reservoirs.</title>
        <authorList>
            <person name="Hu P."/>
            <person name="Tom L."/>
            <person name="Singh A."/>
            <person name="Thomas B.C."/>
            <person name="Baker B.J."/>
            <person name="Piceno Y.M."/>
            <person name="Andersen G.L."/>
            <person name="Banfield J.F."/>
        </authorList>
    </citation>
    <scope>NUCLEOTIDE SEQUENCE [LARGE SCALE GENOMIC DNA]</scope>
</reference>
<dbReference type="Gene3D" id="2.40.50.140">
    <property type="entry name" value="Nucleic acid-binding proteins"/>
    <property type="match status" value="6"/>
</dbReference>
<feature type="domain" description="S1 motif" evidence="8">
    <location>
        <begin position="384"/>
        <end position="454"/>
    </location>
</feature>
<keyword evidence="2" id="KW-0677">Repeat</keyword>
<dbReference type="GO" id="GO:0005840">
    <property type="term" value="C:ribosome"/>
    <property type="evidence" value="ECO:0007669"/>
    <property type="project" value="UniProtKB-KW"/>
</dbReference>
<feature type="domain" description="S1 motif" evidence="8">
    <location>
        <begin position="215"/>
        <end position="284"/>
    </location>
</feature>
<comment type="caution">
    <text evidence="9">The sequence shown here is derived from an EMBL/GenBank/DDBJ whole genome shotgun (WGS) entry which is preliminary data.</text>
</comment>
<evidence type="ECO:0000313" key="9">
    <source>
        <dbReference type="EMBL" id="KUK87937.1"/>
    </source>
</evidence>
<dbReference type="PATRIC" id="fig|1635277.3.peg.464"/>
<evidence type="ECO:0000256" key="7">
    <source>
        <dbReference type="PIRNR" id="PIRNR002111"/>
    </source>
</evidence>
<dbReference type="InterPro" id="IPR003029">
    <property type="entry name" value="S1_domain"/>
</dbReference>
<dbReference type="InterPro" id="IPR012340">
    <property type="entry name" value="NA-bd_OB-fold"/>
</dbReference>
<evidence type="ECO:0000256" key="2">
    <source>
        <dbReference type="ARBA" id="ARBA00022737"/>
    </source>
</evidence>
<evidence type="ECO:0000256" key="6">
    <source>
        <dbReference type="ARBA" id="ARBA00025604"/>
    </source>
</evidence>
<keyword evidence="3 7" id="KW-0694">RNA-binding</keyword>
<evidence type="ECO:0000256" key="4">
    <source>
        <dbReference type="ARBA" id="ARBA00022980"/>
    </source>
</evidence>
<dbReference type="AlphaFoldDB" id="A0A117M724"/>
<evidence type="ECO:0000313" key="10">
    <source>
        <dbReference type="Proteomes" id="UP000053467"/>
    </source>
</evidence>
<keyword evidence="5 7" id="KW-0687">Ribonucleoprotein</keyword>
<dbReference type="GO" id="GO:0003735">
    <property type="term" value="F:structural constituent of ribosome"/>
    <property type="evidence" value="ECO:0007669"/>
    <property type="project" value="InterPro"/>
</dbReference>
<dbReference type="Proteomes" id="UP000053467">
    <property type="component" value="Unassembled WGS sequence"/>
</dbReference>
<name>A0A117M724_UNCT6</name>